<gene>
    <name evidence="1" type="ORF">LZZ85_07460</name>
</gene>
<keyword evidence="2" id="KW-1185">Reference proteome</keyword>
<dbReference type="EMBL" id="JAKLTR010000003">
    <property type="protein sequence ID" value="MCG2614113.1"/>
    <property type="molecule type" value="Genomic_DNA"/>
</dbReference>
<protein>
    <submittedName>
        <fullName evidence="1">DUF4241 domain-containing protein</fullName>
    </submittedName>
</protein>
<sequence length="209" mass="23359">MISPFIPASLEAAFSEGFTHITGEHQYSFYTKEICNLHIKEGRIIACDPFLYNDDQPFTAQFPIGSFPVELAIARINDDERVGFARIRFSQDKPVRWEIAVVEGQDTSTLSSDEIFGYGVDAGTGAFMDASGGKELLSFLKAEYNNFQLLIDALEINDRDTWSWLEWQQNGANAAIFSSGWGDGVYATYIGYDANDRICRLVTDFCVIG</sequence>
<reference evidence="1" key="1">
    <citation type="submission" date="2022-01" db="EMBL/GenBank/DDBJ databases">
        <authorList>
            <person name="Jo J.-H."/>
            <person name="Im W.-T."/>
        </authorList>
    </citation>
    <scope>NUCLEOTIDE SEQUENCE</scope>
    <source>
        <strain evidence="1">NA20</strain>
    </source>
</reference>
<dbReference type="Pfam" id="PF14025">
    <property type="entry name" value="DUF4241"/>
    <property type="match status" value="1"/>
</dbReference>
<dbReference type="Proteomes" id="UP001165367">
    <property type="component" value="Unassembled WGS sequence"/>
</dbReference>
<organism evidence="1 2">
    <name type="scientific">Terrimonas ginsenosidimutans</name>
    <dbReference type="NCBI Taxonomy" id="2908004"/>
    <lineage>
        <taxon>Bacteria</taxon>
        <taxon>Pseudomonadati</taxon>
        <taxon>Bacteroidota</taxon>
        <taxon>Chitinophagia</taxon>
        <taxon>Chitinophagales</taxon>
        <taxon>Chitinophagaceae</taxon>
        <taxon>Terrimonas</taxon>
    </lineage>
</organism>
<comment type="caution">
    <text evidence="1">The sequence shown here is derived from an EMBL/GenBank/DDBJ whole genome shotgun (WGS) entry which is preliminary data.</text>
</comment>
<dbReference type="RefSeq" id="WP_237870207.1">
    <property type="nucleotide sequence ID" value="NZ_JAKLTR010000003.1"/>
</dbReference>
<evidence type="ECO:0000313" key="1">
    <source>
        <dbReference type="EMBL" id="MCG2614113.1"/>
    </source>
</evidence>
<accession>A0ABS9KP67</accession>
<name>A0ABS9KP67_9BACT</name>
<dbReference type="InterPro" id="IPR025335">
    <property type="entry name" value="DUF4241"/>
</dbReference>
<evidence type="ECO:0000313" key="2">
    <source>
        <dbReference type="Proteomes" id="UP001165367"/>
    </source>
</evidence>
<proteinExistence type="predicted"/>